<dbReference type="Proteomes" id="UP000588112">
    <property type="component" value="Unassembled WGS sequence"/>
</dbReference>
<keyword evidence="2" id="KW-1185">Reference proteome</keyword>
<dbReference type="AlphaFoldDB" id="A0A7W8Z3J0"/>
<keyword evidence="1" id="KW-0418">Kinase</keyword>
<keyword evidence="1" id="KW-0808">Transferase</keyword>
<name>A0A7W8Z3J0_9ACTN</name>
<dbReference type="SUPFAM" id="SSF52540">
    <property type="entry name" value="P-loop containing nucleoside triphosphate hydrolases"/>
    <property type="match status" value="1"/>
</dbReference>
<comment type="caution">
    <text evidence="1">The sequence shown here is derived from an EMBL/GenBank/DDBJ whole genome shotgun (WGS) entry which is preliminary data.</text>
</comment>
<protein>
    <submittedName>
        <fullName evidence="1">Putative kinase</fullName>
    </submittedName>
</protein>
<reference evidence="1 2" key="1">
    <citation type="submission" date="2020-08" db="EMBL/GenBank/DDBJ databases">
        <title>Sequencing the genomes of 1000 actinobacteria strains.</title>
        <authorList>
            <person name="Klenk H.-P."/>
        </authorList>
    </citation>
    <scope>NUCLEOTIDE SEQUENCE [LARGE SCALE GENOMIC DNA]</scope>
    <source>
        <strain evidence="1 2">DSM 45790</strain>
    </source>
</reference>
<gene>
    <name evidence="1" type="ORF">BJ981_002501</name>
</gene>
<dbReference type="EMBL" id="JACHBR010000001">
    <property type="protein sequence ID" value="MBB5626802.1"/>
    <property type="molecule type" value="Genomic_DNA"/>
</dbReference>
<dbReference type="RefSeq" id="WP_184610998.1">
    <property type="nucleotide sequence ID" value="NZ_BOOS01000079.1"/>
</dbReference>
<evidence type="ECO:0000313" key="2">
    <source>
        <dbReference type="Proteomes" id="UP000588112"/>
    </source>
</evidence>
<dbReference type="InterPro" id="IPR027417">
    <property type="entry name" value="P-loop_NTPase"/>
</dbReference>
<sequence>MRNDHVPGAAPGAGGEGAAEALVLTGGLGSGKTTLAIAVGASLGDVPHAVVDLDWLCWCAGADVHEMLTVNLRAVASAYAAAGIRRLVLARGLLEPSHLDAVRRALPGAAITVVRLAVSPDTARERLRARDRGATLEEHLAELEAFQHAVERAGLEDAVVHNDGRPVDEVAREILTLWTTVPAP</sequence>
<accession>A0A7W8Z3J0</accession>
<proteinExistence type="predicted"/>
<evidence type="ECO:0000313" key="1">
    <source>
        <dbReference type="EMBL" id="MBB5626802.1"/>
    </source>
</evidence>
<dbReference type="GO" id="GO:0016301">
    <property type="term" value="F:kinase activity"/>
    <property type="evidence" value="ECO:0007669"/>
    <property type="project" value="UniProtKB-KW"/>
</dbReference>
<dbReference type="Gene3D" id="3.40.50.300">
    <property type="entry name" value="P-loop containing nucleotide triphosphate hydrolases"/>
    <property type="match status" value="1"/>
</dbReference>
<organism evidence="1 2">
    <name type="scientific">Sphaerisporangium krabiense</name>
    <dbReference type="NCBI Taxonomy" id="763782"/>
    <lineage>
        <taxon>Bacteria</taxon>
        <taxon>Bacillati</taxon>
        <taxon>Actinomycetota</taxon>
        <taxon>Actinomycetes</taxon>
        <taxon>Streptosporangiales</taxon>
        <taxon>Streptosporangiaceae</taxon>
        <taxon>Sphaerisporangium</taxon>
    </lineage>
</organism>